<protein>
    <submittedName>
        <fullName evidence="1">Uncharacterized protein</fullName>
    </submittedName>
</protein>
<evidence type="ECO:0000313" key="1">
    <source>
        <dbReference type="EMBL" id="KAF7406665.1"/>
    </source>
</evidence>
<proteinExistence type="predicted"/>
<reference evidence="1" key="1">
    <citation type="journal article" date="2020" name="G3 (Bethesda)">
        <title>High-Quality Assemblies for Three Invasive Social Wasps from the &lt;i&gt;Vespula&lt;/i&gt; Genus.</title>
        <authorList>
            <person name="Harrop T.W.R."/>
            <person name="Guhlin J."/>
            <person name="McLaughlin G.M."/>
            <person name="Permina E."/>
            <person name="Stockwell P."/>
            <person name="Gilligan J."/>
            <person name="Le Lec M.F."/>
            <person name="Gruber M.A.M."/>
            <person name="Quinn O."/>
            <person name="Lovegrove M."/>
            <person name="Duncan E.J."/>
            <person name="Remnant E.J."/>
            <person name="Van Eeckhoven J."/>
            <person name="Graham B."/>
            <person name="Knapp R.A."/>
            <person name="Langford K.W."/>
            <person name="Kronenberg Z."/>
            <person name="Press M.O."/>
            <person name="Eacker S.M."/>
            <person name="Wilson-Rankin E.E."/>
            <person name="Purcell J."/>
            <person name="Lester P.J."/>
            <person name="Dearden P.K."/>
        </authorList>
    </citation>
    <scope>NUCLEOTIDE SEQUENCE</scope>
    <source>
        <strain evidence="1">Volc-1</strain>
    </source>
</reference>
<accession>A0A834NE14</accession>
<gene>
    <name evidence="1" type="ORF">H0235_014321</name>
</gene>
<keyword evidence="2" id="KW-1185">Reference proteome</keyword>
<dbReference type="Proteomes" id="UP000600918">
    <property type="component" value="Unassembled WGS sequence"/>
</dbReference>
<dbReference type="EMBL" id="JACSDY010000015">
    <property type="protein sequence ID" value="KAF7406665.1"/>
    <property type="molecule type" value="Genomic_DNA"/>
</dbReference>
<evidence type="ECO:0000313" key="2">
    <source>
        <dbReference type="Proteomes" id="UP000600918"/>
    </source>
</evidence>
<organism evidence="1 2">
    <name type="scientific">Vespula pensylvanica</name>
    <name type="common">Western yellow jacket</name>
    <name type="synonym">Wasp</name>
    <dbReference type="NCBI Taxonomy" id="30213"/>
    <lineage>
        <taxon>Eukaryota</taxon>
        <taxon>Metazoa</taxon>
        <taxon>Ecdysozoa</taxon>
        <taxon>Arthropoda</taxon>
        <taxon>Hexapoda</taxon>
        <taxon>Insecta</taxon>
        <taxon>Pterygota</taxon>
        <taxon>Neoptera</taxon>
        <taxon>Endopterygota</taxon>
        <taxon>Hymenoptera</taxon>
        <taxon>Apocrita</taxon>
        <taxon>Aculeata</taxon>
        <taxon>Vespoidea</taxon>
        <taxon>Vespidae</taxon>
        <taxon>Vespinae</taxon>
        <taxon>Vespula</taxon>
    </lineage>
</organism>
<sequence>MKPEGPLDYERACCGLLCNTLERKKGLIISFTHGGNKRRLEIDIEIAYRHRRDTTYSQLLFTPSQMVSNMYDSAFPTGKAPLISSPTLTSPRYTSGHPNVVDEENLVGVTRKSTYFGFPSNKVRVSELGNPLGKSDEILRASLTQIHRFSYDNIREKRVCEMDGP</sequence>
<dbReference type="AlphaFoldDB" id="A0A834NE14"/>
<name>A0A834NE14_VESPE</name>
<comment type="caution">
    <text evidence="1">The sequence shown here is derived from an EMBL/GenBank/DDBJ whole genome shotgun (WGS) entry which is preliminary data.</text>
</comment>